<accession>A0A0B2V8Z5</accession>
<keyword evidence="5" id="KW-1185">Reference proteome</keyword>
<dbReference type="InterPro" id="IPR036034">
    <property type="entry name" value="PDZ_sf"/>
</dbReference>
<dbReference type="InterPro" id="IPR051741">
    <property type="entry name" value="PAR6_homolog"/>
</dbReference>
<dbReference type="SMART" id="SM00228">
    <property type="entry name" value="PDZ"/>
    <property type="match status" value="1"/>
</dbReference>
<gene>
    <name evidence="4" type="primary">par-6</name>
    <name evidence="4" type="ORF">Tcan_03668</name>
</gene>
<dbReference type="Pfam" id="PF00595">
    <property type="entry name" value="PDZ"/>
    <property type="match status" value="1"/>
</dbReference>
<protein>
    <submittedName>
        <fullName evidence="4">Partitioning defective protein 6</fullName>
    </submittedName>
</protein>
<dbReference type="SUPFAM" id="SSF50156">
    <property type="entry name" value="PDZ domain-like"/>
    <property type="match status" value="1"/>
</dbReference>
<dbReference type="Gene3D" id="2.30.42.10">
    <property type="match status" value="1"/>
</dbReference>
<evidence type="ECO:0000256" key="1">
    <source>
        <dbReference type="SAM" id="MobiDB-lite"/>
    </source>
</evidence>
<dbReference type="GO" id="GO:0007098">
    <property type="term" value="P:centrosome cycle"/>
    <property type="evidence" value="ECO:0007669"/>
    <property type="project" value="TreeGrafter"/>
</dbReference>
<reference evidence="4 5" key="1">
    <citation type="submission" date="2014-11" db="EMBL/GenBank/DDBJ databases">
        <title>Genetic blueprint of the zoonotic pathogen Toxocara canis.</title>
        <authorList>
            <person name="Zhu X.-Q."/>
            <person name="Korhonen P.K."/>
            <person name="Cai H."/>
            <person name="Young N.D."/>
            <person name="Nejsum P."/>
            <person name="von Samson-Himmelstjerna G."/>
            <person name="Boag P.R."/>
            <person name="Tan P."/>
            <person name="Li Q."/>
            <person name="Min J."/>
            <person name="Yang Y."/>
            <person name="Wang X."/>
            <person name="Fang X."/>
            <person name="Hall R.S."/>
            <person name="Hofmann A."/>
            <person name="Sternberg P.W."/>
            <person name="Jex A.R."/>
            <person name="Gasser R.B."/>
        </authorList>
    </citation>
    <scope>NUCLEOTIDE SEQUENCE [LARGE SCALE GENOMIC DNA]</scope>
    <source>
        <strain evidence="4">PN_DK_2014</strain>
    </source>
</reference>
<feature type="region of interest" description="Disordered" evidence="1">
    <location>
        <begin position="329"/>
        <end position="365"/>
    </location>
</feature>
<dbReference type="SUPFAM" id="SSF54277">
    <property type="entry name" value="CAD &amp; PB1 domains"/>
    <property type="match status" value="1"/>
</dbReference>
<evidence type="ECO:0000259" key="2">
    <source>
        <dbReference type="PROSITE" id="PS50106"/>
    </source>
</evidence>
<dbReference type="Gene3D" id="3.10.20.90">
    <property type="entry name" value="Phosphatidylinositol 3-kinase Catalytic Subunit, Chain A, domain 1"/>
    <property type="match status" value="1"/>
</dbReference>
<name>A0A0B2V8Z5_TOXCA</name>
<dbReference type="PANTHER" id="PTHR14102">
    <property type="entry name" value="PAR-6-RELATED"/>
    <property type="match status" value="1"/>
</dbReference>
<dbReference type="InterPro" id="IPR053793">
    <property type="entry name" value="PB1-like"/>
</dbReference>
<sequence length="381" mass="42907">MGPESYCVDGVYYPPSCSLKSYRSTSSLNKIFAIEPCLLEEFIIPVKSKFGVDLRRISLRLGAGRPLPTFNEFYELVRRLHQLEGDFRSDVSICYVSREGDRLPISNDENLRKALETKPKILRLTVQKKGESLEEQYGYGVPSTSILRKKKRVSISNPQDFRRVSAIVDVDILPQEYRRVKLCKYYNNKPLGFYIRDGMTQRLTPWGVVPLNGIFISRLLENGLAASTNLLAINDEIIEVNGIEVAGKSLDQVTDMMIANAANLILTVKPAIQPYMRNNTQPPFLAPPNYATLPPLATSRRSPMLPSIRSFSRSSTWRLSDKIRLPSLRSTISGDSSDKSSSTQSASRKDSKEGRKKRRPMSVHFGAISLLSPKPRNITVF</sequence>
<feature type="domain" description="PDZ" evidence="2">
    <location>
        <begin position="179"/>
        <end position="272"/>
    </location>
</feature>
<comment type="caution">
    <text evidence="4">The sequence shown here is derived from an EMBL/GenBank/DDBJ whole genome shotgun (WGS) entry which is preliminary data.</text>
</comment>
<dbReference type="AlphaFoldDB" id="A0A0B2V8Z5"/>
<dbReference type="CDD" id="cd06718">
    <property type="entry name" value="PDZ_Par6-like"/>
    <property type="match status" value="1"/>
</dbReference>
<dbReference type="PROSITE" id="PS51745">
    <property type="entry name" value="PB1"/>
    <property type="match status" value="1"/>
</dbReference>
<dbReference type="OrthoDB" id="5868434at2759"/>
<feature type="domain" description="PB1" evidence="3">
    <location>
        <begin position="43"/>
        <end position="129"/>
    </location>
</feature>
<evidence type="ECO:0000313" key="5">
    <source>
        <dbReference type="Proteomes" id="UP000031036"/>
    </source>
</evidence>
<dbReference type="STRING" id="6265.A0A0B2V8Z5"/>
<dbReference type="PROSITE" id="PS50106">
    <property type="entry name" value="PDZ"/>
    <property type="match status" value="1"/>
</dbReference>
<dbReference type="PANTHER" id="PTHR14102:SF11">
    <property type="entry name" value="LD29223P"/>
    <property type="match status" value="1"/>
</dbReference>
<dbReference type="Pfam" id="PF00564">
    <property type="entry name" value="PB1"/>
    <property type="match status" value="1"/>
</dbReference>
<evidence type="ECO:0000259" key="3">
    <source>
        <dbReference type="PROSITE" id="PS51745"/>
    </source>
</evidence>
<proteinExistence type="predicted"/>
<evidence type="ECO:0000313" key="4">
    <source>
        <dbReference type="EMBL" id="KHN78008.1"/>
    </source>
</evidence>
<dbReference type="Proteomes" id="UP000031036">
    <property type="component" value="Unassembled WGS sequence"/>
</dbReference>
<dbReference type="EMBL" id="JPKZ01002205">
    <property type="protein sequence ID" value="KHN78008.1"/>
    <property type="molecule type" value="Genomic_DNA"/>
</dbReference>
<dbReference type="InterPro" id="IPR001478">
    <property type="entry name" value="PDZ"/>
</dbReference>
<dbReference type="SMART" id="SM00666">
    <property type="entry name" value="PB1"/>
    <property type="match status" value="1"/>
</dbReference>
<organism evidence="4 5">
    <name type="scientific">Toxocara canis</name>
    <name type="common">Canine roundworm</name>
    <dbReference type="NCBI Taxonomy" id="6265"/>
    <lineage>
        <taxon>Eukaryota</taxon>
        <taxon>Metazoa</taxon>
        <taxon>Ecdysozoa</taxon>
        <taxon>Nematoda</taxon>
        <taxon>Chromadorea</taxon>
        <taxon>Rhabditida</taxon>
        <taxon>Spirurina</taxon>
        <taxon>Ascaridomorpha</taxon>
        <taxon>Ascaridoidea</taxon>
        <taxon>Toxocaridae</taxon>
        <taxon>Toxocara</taxon>
    </lineage>
</organism>
<dbReference type="InterPro" id="IPR000270">
    <property type="entry name" value="PB1_dom"/>
</dbReference>
<feature type="compositionally biased region" description="Low complexity" evidence="1">
    <location>
        <begin position="330"/>
        <end position="346"/>
    </location>
</feature>